<dbReference type="PANTHER" id="PTHR46056">
    <property type="entry name" value="LONG-CHAIN-ALCOHOL OXIDASE"/>
    <property type="match status" value="1"/>
</dbReference>
<comment type="caution">
    <text evidence="7">The sequence shown here is derived from an EMBL/GenBank/DDBJ whole genome shotgun (WGS) entry which is preliminary data.</text>
</comment>
<dbReference type="GO" id="GO:0050660">
    <property type="term" value="F:flavin adenine dinucleotide binding"/>
    <property type="evidence" value="ECO:0007669"/>
    <property type="project" value="InterPro"/>
</dbReference>
<feature type="domain" description="Glucose-methanol-choline oxidoreductase N-terminal" evidence="5">
    <location>
        <begin position="232"/>
        <end position="345"/>
    </location>
</feature>
<dbReference type="Pfam" id="PF05199">
    <property type="entry name" value="GMC_oxred_C"/>
    <property type="match status" value="1"/>
</dbReference>
<proteinExistence type="inferred from homology"/>
<gene>
    <name evidence="7" type="ORF">OO17_18085</name>
</gene>
<comment type="similarity">
    <text evidence="1">Belongs to the GMC oxidoreductase family.</text>
</comment>
<dbReference type="OrthoDB" id="9798604at2"/>
<dbReference type="InterPro" id="IPR000172">
    <property type="entry name" value="GMC_OxRdtase_N"/>
</dbReference>
<evidence type="ECO:0000256" key="3">
    <source>
        <dbReference type="ARBA" id="ARBA00022827"/>
    </source>
</evidence>
<dbReference type="InterPro" id="IPR036188">
    <property type="entry name" value="FAD/NAD-bd_sf"/>
</dbReference>
<dbReference type="Proteomes" id="UP000032515">
    <property type="component" value="Unassembled WGS sequence"/>
</dbReference>
<keyword evidence="2" id="KW-0285">Flavoprotein</keyword>
<dbReference type="RefSeq" id="WP_044414147.1">
    <property type="nucleotide sequence ID" value="NZ_JXXE01000365.1"/>
</dbReference>
<keyword evidence="3" id="KW-0274">FAD</keyword>
<dbReference type="InterPro" id="IPR007867">
    <property type="entry name" value="GMC_OxRtase_C"/>
</dbReference>
<organism evidence="7 8">
    <name type="scientific">Rhodopseudomonas palustris</name>
    <dbReference type="NCBI Taxonomy" id="1076"/>
    <lineage>
        <taxon>Bacteria</taxon>
        <taxon>Pseudomonadati</taxon>
        <taxon>Pseudomonadota</taxon>
        <taxon>Alphaproteobacteria</taxon>
        <taxon>Hyphomicrobiales</taxon>
        <taxon>Nitrobacteraceae</taxon>
        <taxon>Rhodopseudomonas</taxon>
    </lineage>
</organism>
<dbReference type="GO" id="GO:0016614">
    <property type="term" value="F:oxidoreductase activity, acting on CH-OH group of donors"/>
    <property type="evidence" value="ECO:0007669"/>
    <property type="project" value="InterPro"/>
</dbReference>
<dbReference type="PATRIC" id="fig|1076.23.peg.3961"/>
<accession>A0A0D7EHN4</accession>
<sequence>MARKLPRKDVVIVGLGWTGSILAYEMAKAGLDVVAIERGPWRDTATDFPPAYAQDELRYAVRLDLFLRPQQDTLTFRNNASQSALPIRSFSGFLPGNGVGGAGVHWNGQTWRFLPTDFKLRSHLEERYGKDALPGDMTIQDWPVSYDELEPYYDRFEKLCGTSGKAGNLKGTVQPGGNPFEGWRSSDYPNPPLKQGLAATLFAEAARKTGHTPFPQPASNMSEAYTNPLGVKLGQCTYCGFCERFGCGNYAKSSPQTCVLPALMRFPNFSAQTDSEVTKINLDSTGKRATGVTYVDTSGVEWEQPADIVLVCAFSLFNVRLMLLSGIGKPYDGATGQGVVGRNYAYQTTSGVSLILKDKILNPFIATGAHGMIIDDYNGDNFDHSGLGFVGGGYMGAGQTGARPISTRPVPEGTPKWGAAWKKATAETYQSAFNLSTHGSSYSYQDCYLDLDPTYKDRLGRPLMRMTFDFHDNELKMSAYLTARLAEIARAMDPVEMKASPRKGPYNVNIYQTTHNTGGTVMGADPANSVVNRYCQSWDVHNVFVPGGASVFPQNHGYNPTDTVGALAYWTADAIKNRYLKNPGPLV</sequence>
<keyword evidence="4" id="KW-0560">Oxidoreductase</keyword>
<dbReference type="Pfam" id="PF00732">
    <property type="entry name" value="GMC_oxred_N"/>
    <property type="match status" value="1"/>
</dbReference>
<evidence type="ECO:0000313" key="8">
    <source>
        <dbReference type="Proteomes" id="UP000032515"/>
    </source>
</evidence>
<evidence type="ECO:0000259" key="5">
    <source>
        <dbReference type="Pfam" id="PF00732"/>
    </source>
</evidence>
<dbReference type="SUPFAM" id="SSF54373">
    <property type="entry name" value="FAD-linked reductases, C-terminal domain"/>
    <property type="match status" value="1"/>
</dbReference>
<evidence type="ECO:0000256" key="2">
    <source>
        <dbReference type="ARBA" id="ARBA00022630"/>
    </source>
</evidence>
<evidence type="ECO:0000256" key="4">
    <source>
        <dbReference type="ARBA" id="ARBA00023002"/>
    </source>
</evidence>
<dbReference type="SUPFAM" id="SSF51905">
    <property type="entry name" value="FAD/NAD(P)-binding domain"/>
    <property type="match status" value="1"/>
</dbReference>
<dbReference type="Gene3D" id="3.50.50.60">
    <property type="entry name" value="FAD/NAD(P)-binding domain"/>
    <property type="match status" value="2"/>
</dbReference>
<name>A0A0D7EHN4_RHOPL</name>
<reference evidence="7 8" key="1">
    <citation type="submission" date="2014-11" db="EMBL/GenBank/DDBJ databases">
        <title>Genomics and ecophysiology of heterotrophic nitrogen fixing bacteria isolated from estuarine surface water.</title>
        <authorList>
            <person name="Bentzon-Tilia M."/>
            <person name="Severin I."/>
            <person name="Hansen L.H."/>
            <person name="Riemann L."/>
        </authorList>
    </citation>
    <scope>NUCLEOTIDE SEQUENCE [LARGE SCALE GENOMIC DNA]</scope>
    <source>
        <strain evidence="7 8">BAL398</strain>
    </source>
</reference>
<dbReference type="PANTHER" id="PTHR46056:SF12">
    <property type="entry name" value="LONG-CHAIN-ALCOHOL OXIDASE"/>
    <property type="match status" value="1"/>
</dbReference>
<dbReference type="AlphaFoldDB" id="A0A0D7EHN4"/>
<evidence type="ECO:0000259" key="6">
    <source>
        <dbReference type="Pfam" id="PF05199"/>
    </source>
</evidence>
<evidence type="ECO:0000313" key="7">
    <source>
        <dbReference type="EMBL" id="KIZ40258.1"/>
    </source>
</evidence>
<protein>
    <submittedName>
        <fullName evidence="7">GMC family oxidoreductase</fullName>
    </submittedName>
</protein>
<dbReference type="EMBL" id="JXXE01000365">
    <property type="protein sequence ID" value="KIZ40258.1"/>
    <property type="molecule type" value="Genomic_DNA"/>
</dbReference>
<evidence type="ECO:0000256" key="1">
    <source>
        <dbReference type="ARBA" id="ARBA00010790"/>
    </source>
</evidence>
<feature type="domain" description="Glucose-methanol-choline oxidoreductase C-terminal" evidence="6">
    <location>
        <begin position="445"/>
        <end position="568"/>
    </location>
</feature>